<reference evidence="9 11" key="1">
    <citation type="submission" date="2015-09" db="EMBL/GenBank/DDBJ databases">
        <authorList>
            <consortium name="Pathogen Informatics"/>
        </authorList>
    </citation>
    <scope>NUCLEOTIDE SEQUENCE [LARGE SCALE GENOMIC DNA]</scope>
    <source>
        <strain evidence="9 11">2789STDY5834885</strain>
    </source>
</reference>
<dbReference type="GO" id="GO:0055085">
    <property type="term" value="P:transmembrane transport"/>
    <property type="evidence" value="ECO:0007669"/>
    <property type="project" value="InterPro"/>
</dbReference>
<dbReference type="Pfam" id="PF00528">
    <property type="entry name" value="BPD_transp_1"/>
    <property type="match status" value="1"/>
</dbReference>
<evidence type="ECO:0000256" key="5">
    <source>
        <dbReference type="ARBA" id="ARBA00022989"/>
    </source>
</evidence>
<accession>A0A174IBD1</accession>
<evidence type="ECO:0000256" key="2">
    <source>
        <dbReference type="ARBA" id="ARBA00022448"/>
    </source>
</evidence>
<keyword evidence="12" id="KW-1185">Reference proteome</keyword>
<dbReference type="Proteomes" id="UP000768180">
    <property type="component" value="Unassembled WGS sequence"/>
</dbReference>
<name>A0A174IBD1_9FIRM</name>
<evidence type="ECO:0000313" key="12">
    <source>
        <dbReference type="Proteomes" id="UP000768180"/>
    </source>
</evidence>
<gene>
    <name evidence="9" type="primary">nikB_1</name>
    <name evidence="9" type="ORF">ERS852498_00596</name>
    <name evidence="10" type="ORF">G5B05_08685</name>
</gene>
<dbReference type="PANTHER" id="PTHR30465:SF0">
    <property type="entry name" value="OLIGOPEPTIDE TRANSPORT SYSTEM PERMEASE PROTEIN APPB"/>
    <property type="match status" value="1"/>
</dbReference>
<keyword evidence="5 7" id="KW-1133">Transmembrane helix</keyword>
<evidence type="ECO:0000256" key="3">
    <source>
        <dbReference type="ARBA" id="ARBA00022475"/>
    </source>
</evidence>
<evidence type="ECO:0000256" key="1">
    <source>
        <dbReference type="ARBA" id="ARBA00004651"/>
    </source>
</evidence>
<dbReference type="SUPFAM" id="SSF161098">
    <property type="entry name" value="MetI-like"/>
    <property type="match status" value="1"/>
</dbReference>
<evidence type="ECO:0000259" key="8">
    <source>
        <dbReference type="PROSITE" id="PS50928"/>
    </source>
</evidence>
<evidence type="ECO:0000313" key="10">
    <source>
        <dbReference type="EMBL" id="NSE16482.1"/>
    </source>
</evidence>
<dbReference type="CDD" id="cd06261">
    <property type="entry name" value="TM_PBP2"/>
    <property type="match status" value="1"/>
</dbReference>
<comment type="similarity">
    <text evidence="7">Belongs to the binding-protein-dependent transport system permease family.</text>
</comment>
<dbReference type="Gene3D" id="1.10.3720.10">
    <property type="entry name" value="MetI-like"/>
    <property type="match status" value="1"/>
</dbReference>
<evidence type="ECO:0000313" key="9">
    <source>
        <dbReference type="EMBL" id="CUO82937.1"/>
    </source>
</evidence>
<evidence type="ECO:0000256" key="6">
    <source>
        <dbReference type="ARBA" id="ARBA00023136"/>
    </source>
</evidence>
<dbReference type="Proteomes" id="UP000095709">
    <property type="component" value="Unassembled WGS sequence"/>
</dbReference>
<keyword evidence="2 7" id="KW-0813">Transport</keyword>
<dbReference type="PROSITE" id="PS50928">
    <property type="entry name" value="ABC_TM1"/>
    <property type="match status" value="1"/>
</dbReference>
<dbReference type="PROSITE" id="PS51257">
    <property type="entry name" value="PROKAR_LIPOPROTEIN"/>
    <property type="match status" value="1"/>
</dbReference>
<comment type="subcellular location">
    <subcellularLocation>
        <location evidence="1 7">Cell membrane</location>
        <topology evidence="1 7">Multi-pass membrane protein</topology>
    </subcellularLocation>
</comment>
<keyword evidence="4 7" id="KW-0812">Transmembrane</keyword>
<evidence type="ECO:0000256" key="4">
    <source>
        <dbReference type="ARBA" id="ARBA00022692"/>
    </source>
</evidence>
<dbReference type="EMBL" id="JAAITQ010000013">
    <property type="protein sequence ID" value="NSE16482.1"/>
    <property type="molecule type" value="Genomic_DNA"/>
</dbReference>
<evidence type="ECO:0000313" key="11">
    <source>
        <dbReference type="Proteomes" id="UP000095709"/>
    </source>
</evidence>
<dbReference type="EMBL" id="CZAL01000002">
    <property type="protein sequence ID" value="CUO82937.1"/>
    <property type="molecule type" value="Genomic_DNA"/>
</dbReference>
<dbReference type="InterPro" id="IPR035906">
    <property type="entry name" value="MetI-like_sf"/>
</dbReference>
<feature type="transmembrane region" description="Helical" evidence="7">
    <location>
        <begin position="386"/>
        <end position="405"/>
    </location>
</feature>
<feature type="transmembrane region" description="Helical" evidence="7">
    <location>
        <begin position="444"/>
        <end position="466"/>
    </location>
</feature>
<reference evidence="10 12" key="2">
    <citation type="journal article" date="2020" name="Cell Host Microbe">
        <title>Functional and Genomic Variation between Human-Derived Isolates of Lachnospiraceae Reveals Inter- and Intra-Species Diversity.</title>
        <authorList>
            <person name="Sorbara M.T."/>
            <person name="Littmann E.R."/>
            <person name="Fontana E."/>
            <person name="Moody T.U."/>
            <person name="Kohout C.E."/>
            <person name="Gjonbalaj M."/>
            <person name="Eaton V."/>
            <person name="Seok R."/>
            <person name="Leiner I.M."/>
            <person name="Pamer E.G."/>
        </authorList>
    </citation>
    <scope>NUCLEOTIDE SEQUENCE [LARGE SCALE GENOMIC DNA]</scope>
    <source>
        <strain evidence="10 12">MSK.14.54</strain>
    </source>
</reference>
<feature type="transmembrane region" description="Helical" evidence="7">
    <location>
        <begin position="307"/>
        <end position="333"/>
    </location>
</feature>
<feature type="transmembrane region" description="Helical" evidence="7">
    <location>
        <begin position="12"/>
        <end position="31"/>
    </location>
</feature>
<feature type="domain" description="ABC transmembrane type-1" evidence="8">
    <location>
        <begin position="307"/>
        <end position="505"/>
    </location>
</feature>
<evidence type="ECO:0000256" key="7">
    <source>
        <dbReference type="RuleBase" id="RU363032"/>
    </source>
</evidence>
<keyword evidence="6 7" id="KW-0472">Membrane</keyword>
<dbReference type="AlphaFoldDB" id="A0A174IBD1"/>
<keyword evidence="3" id="KW-1003">Cell membrane</keyword>
<proteinExistence type="inferred from homology"/>
<reference evidence="10" key="3">
    <citation type="submission" date="2020-02" db="EMBL/GenBank/DDBJ databases">
        <authorList>
            <person name="Littmann E."/>
            <person name="Sorbara M."/>
        </authorList>
    </citation>
    <scope>NUCLEOTIDE SEQUENCE</scope>
    <source>
        <strain evidence="10">MSK.14.54</strain>
    </source>
</reference>
<feature type="transmembrane region" description="Helical" evidence="7">
    <location>
        <begin position="486"/>
        <end position="509"/>
    </location>
</feature>
<organism evidence="9 11">
    <name type="scientific">Fusicatenibacter saccharivorans</name>
    <dbReference type="NCBI Taxonomy" id="1150298"/>
    <lineage>
        <taxon>Bacteria</taxon>
        <taxon>Bacillati</taxon>
        <taxon>Bacillota</taxon>
        <taxon>Clostridia</taxon>
        <taxon>Lachnospirales</taxon>
        <taxon>Lachnospiraceae</taxon>
        <taxon>Fusicatenibacter</taxon>
    </lineage>
</organism>
<dbReference type="PANTHER" id="PTHR30465">
    <property type="entry name" value="INNER MEMBRANE ABC TRANSPORTER"/>
    <property type="match status" value="1"/>
</dbReference>
<dbReference type="RefSeq" id="WP_022461047.1">
    <property type="nucleotide sequence ID" value="NZ_CZAL01000002.1"/>
</dbReference>
<feature type="transmembrane region" description="Helical" evidence="7">
    <location>
        <begin position="345"/>
        <end position="366"/>
    </location>
</feature>
<dbReference type="InterPro" id="IPR000515">
    <property type="entry name" value="MetI-like"/>
</dbReference>
<protein>
    <submittedName>
        <fullName evidence="10">ABC transporter permease</fullName>
    </submittedName>
    <submittedName>
        <fullName evidence="9">Nickel transport system permease protein nikB</fullName>
    </submittedName>
</protein>
<sequence length="523" mass="58432">MTKYLFKRLLHGLVSVVIVVGCVMTMIYSLMDRNLIFAQDTTYSHQSNNQKKVYKYQKWETYGYLDYVTYADYLNALKAKGEIDEDTRSKAVAFGRTKDQDSELVSEYVKEFTAYYKAKGYTVRRYDAIMMGKKKYANGGQQQLFAYRDIPLATRLGKYFSGLIDIDSIHDAAKVEGKRGITFTLHDPVYGGKKFSPAIMGNGTTHKYLMYFDSKFPYFHQNIITINLGKSYSVNEGVDVALTMTRAQGSYVKSEITYPSGLVEYSADDLHSATYMSESQDASAVHSDRFTDDYTNVDTVKSGKSKIGYSFVIGIIAVILSYLIAVPLGILMARKKDKLVDQLGTIYIVFIIAVPSLAYIFLFKAIGGKMGLPTTFDMDSKSKLMYILPIVSLALPQVANLMKWLRRYMIDQMNSDYVKFARSGGLTEGEIFTKHILKNAAIPIVQGVPASVLFALTGAIITERVYVVPGAGNLLTEAISKYDNGVIVGVTLFYAVLSVISIILGDVLMSMVDPRISFSTKDR</sequence>
<dbReference type="GO" id="GO:0005886">
    <property type="term" value="C:plasma membrane"/>
    <property type="evidence" value="ECO:0007669"/>
    <property type="project" value="UniProtKB-SubCell"/>
</dbReference>